<proteinExistence type="predicted"/>
<organism evidence="1 2">
    <name type="scientific">Crocosphaera chwakensis CCY0110</name>
    <dbReference type="NCBI Taxonomy" id="391612"/>
    <lineage>
        <taxon>Bacteria</taxon>
        <taxon>Bacillati</taxon>
        <taxon>Cyanobacteriota</taxon>
        <taxon>Cyanophyceae</taxon>
        <taxon>Oscillatoriophycideae</taxon>
        <taxon>Chroococcales</taxon>
        <taxon>Aphanothecaceae</taxon>
        <taxon>Crocosphaera</taxon>
        <taxon>Crocosphaera chwakensis</taxon>
    </lineage>
</organism>
<gene>
    <name evidence="1" type="ORF">CY0110_23486</name>
</gene>
<dbReference type="PANTHER" id="PTHR38733">
    <property type="entry name" value="PROTEIN MCRC"/>
    <property type="match status" value="1"/>
</dbReference>
<dbReference type="REBASE" id="23818">
    <property type="entry name" value="CspCCYMcrBCP"/>
</dbReference>
<protein>
    <submittedName>
        <fullName evidence="1">Putative restriction enzyme modulator protein</fullName>
    </submittedName>
</protein>
<sequence>MNTITLTEYKPCYIPRDQIPQEIIDYLKNNYKNKFRINLKYSKKGDQWEIVSQGWIGYIPINNDWNFHIKPKVHITNIFKMLEYAYNLKSFQFLDGLMTCDSLPDFYNRLATIFARLILKRTQKGLYSTYIKHSQTLSYVKGKIDVKTMLKHPWKPKLTCHYDNFTQDIEDNQILLWTIYVISRQEICQVNTRILIRKVYGALQGYVTLSPSTANDCINRKYNRLNEDYRCLHSLCRFFLENTTPSHKKGNHHSLPFLVNMNQLYEKFVAAWLKKHLPPHLGIKTQHRVEYNNFSFKIDLIIYNKNTNQNLYVLDTKYKTEITQSDIYQIITYTFEQNCNYAIIITPTIRNPINDKINNINIRSLNFFLDEDIEAAGNNFLEQLMSQNYI</sequence>
<dbReference type="PANTHER" id="PTHR38733:SF1">
    <property type="entry name" value="TYPE IV METHYL-DIRECTED RESTRICTION ENZYME ECOKMCRBC"/>
    <property type="match status" value="1"/>
</dbReference>
<dbReference type="Pfam" id="PF10117">
    <property type="entry name" value="McrBC"/>
    <property type="match status" value="1"/>
</dbReference>
<dbReference type="AlphaFoldDB" id="A3ILD1"/>
<evidence type="ECO:0000313" key="2">
    <source>
        <dbReference type="Proteomes" id="UP000003781"/>
    </source>
</evidence>
<evidence type="ECO:0000313" key="1">
    <source>
        <dbReference type="EMBL" id="EAZ92582.1"/>
    </source>
</evidence>
<dbReference type="eggNOG" id="COG4268">
    <property type="taxonomic scope" value="Bacteria"/>
</dbReference>
<dbReference type="Proteomes" id="UP000003781">
    <property type="component" value="Unassembled WGS sequence"/>
</dbReference>
<reference evidence="1 2" key="1">
    <citation type="submission" date="2007-03" db="EMBL/GenBank/DDBJ databases">
        <authorList>
            <person name="Stal L."/>
            <person name="Ferriera S."/>
            <person name="Johnson J."/>
            <person name="Kravitz S."/>
            <person name="Beeson K."/>
            <person name="Sutton G."/>
            <person name="Rogers Y.-H."/>
            <person name="Friedman R."/>
            <person name="Frazier M."/>
            <person name="Venter J.C."/>
        </authorList>
    </citation>
    <scope>NUCLEOTIDE SEQUENCE [LARGE SCALE GENOMIC DNA]</scope>
    <source>
        <strain evidence="1 2">CCY0110</strain>
    </source>
</reference>
<dbReference type="EMBL" id="AAXW01000005">
    <property type="protein sequence ID" value="EAZ92582.1"/>
    <property type="molecule type" value="Genomic_DNA"/>
</dbReference>
<dbReference type="InterPro" id="IPR019292">
    <property type="entry name" value="McrC"/>
</dbReference>
<keyword evidence="2" id="KW-1185">Reference proteome</keyword>
<name>A3ILD1_9CHRO</name>
<dbReference type="OrthoDB" id="9786961at2"/>
<comment type="caution">
    <text evidence="1">The sequence shown here is derived from an EMBL/GenBank/DDBJ whole genome shotgun (WGS) entry which is preliminary data.</text>
</comment>
<dbReference type="RefSeq" id="WP_008274150.1">
    <property type="nucleotide sequence ID" value="NZ_AAXW01000005.1"/>
</dbReference>
<accession>A3ILD1</accession>